<sequence>MKRSSTLVRLGVAMLATSLVAAGCGGGDGDGGNDSDGGNSNDNASSAPSWYFVDGNTADYSADFDEGTLEGVRATYPGSELGDEFRDRLLGVNPDLADFTYGAESYDAVVVAALAAIAAGNDSGTAIASELQNVSAEGEKCTDFAACAELLAAGTDIDYDGVSGPIDFSSTGSPTSATIGIFQYGADNTYTPQEFITGEIPDSDPVEGQELPAIEDGDGVFTVGGLLPTSGDLAFLGPPEIAGVALAVQEINEAGGVNGADAVALPTADSGDGTPDIAGTSVDQLLANNVDVIVGAASSSVSLSVIDKITSAGVAQISPANTSTAFDTYADQGLYFRTAPSDVLQGQVMASTLSGDGKQNIAILARQDSYGEALAENVRDFFEQSGGSVVSYQLYSPEAATYTAEVEAIKAEDPDAIVLIAFDETKKIVPELVEAGLNGNN</sequence>
<feature type="signal peptide" evidence="3">
    <location>
        <begin position="1"/>
        <end position="21"/>
    </location>
</feature>
<comment type="similarity">
    <text evidence="1">Belongs to the leucine-binding protein family.</text>
</comment>
<organism evidence="5 6">
    <name type="scientific">Nocardioides zeae</name>
    <dbReference type="NCBI Taxonomy" id="1457234"/>
    <lineage>
        <taxon>Bacteria</taxon>
        <taxon>Bacillati</taxon>
        <taxon>Actinomycetota</taxon>
        <taxon>Actinomycetes</taxon>
        <taxon>Propionibacteriales</taxon>
        <taxon>Nocardioidaceae</taxon>
        <taxon>Nocardioides</taxon>
    </lineage>
</organism>
<dbReference type="InterPro" id="IPR028081">
    <property type="entry name" value="Leu-bd"/>
</dbReference>
<keyword evidence="2 3" id="KW-0732">Signal</keyword>
<dbReference type="PANTHER" id="PTHR30483">
    <property type="entry name" value="LEUCINE-SPECIFIC-BINDING PROTEIN"/>
    <property type="match status" value="1"/>
</dbReference>
<name>A0AAJ1U4J9_9ACTN</name>
<evidence type="ECO:0000256" key="2">
    <source>
        <dbReference type="ARBA" id="ARBA00022729"/>
    </source>
</evidence>
<evidence type="ECO:0000313" key="5">
    <source>
        <dbReference type="EMBL" id="MDQ1104396.1"/>
    </source>
</evidence>
<dbReference type="EMBL" id="JAUTAN010000001">
    <property type="protein sequence ID" value="MDQ1104396.1"/>
    <property type="molecule type" value="Genomic_DNA"/>
</dbReference>
<evidence type="ECO:0000256" key="1">
    <source>
        <dbReference type="ARBA" id="ARBA00010062"/>
    </source>
</evidence>
<feature type="chain" id="PRO_5042473454" evidence="3">
    <location>
        <begin position="22"/>
        <end position="441"/>
    </location>
</feature>
<dbReference type="PROSITE" id="PS51257">
    <property type="entry name" value="PROKAR_LIPOPROTEIN"/>
    <property type="match status" value="1"/>
</dbReference>
<proteinExistence type="inferred from homology"/>
<feature type="domain" description="Leucine-binding protein" evidence="4">
    <location>
        <begin position="222"/>
        <end position="439"/>
    </location>
</feature>
<dbReference type="RefSeq" id="WP_307199751.1">
    <property type="nucleotide sequence ID" value="NZ_JAUTAN010000001.1"/>
</dbReference>
<accession>A0AAJ1U4J9</accession>
<protein>
    <submittedName>
        <fullName evidence="5">ABC-type branched-subunit amino acid transport system substrate-binding protein</fullName>
    </submittedName>
</protein>
<evidence type="ECO:0000259" key="4">
    <source>
        <dbReference type="Pfam" id="PF13458"/>
    </source>
</evidence>
<dbReference type="PANTHER" id="PTHR30483:SF6">
    <property type="entry name" value="PERIPLASMIC BINDING PROTEIN OF ABC TRANSPORTER FOR NATURAL AMINO ACIDS"/>
    <property type="match status" value="1"/>
</dbReference>
<dbReference type="Gene3D" id="3.40.50.2300">
    <property type="match status" value="3"/>
</dbReference>
<dbReference type="Pfam" id="PF13458">
    <property type="entry name" value="Peripla_BP_6"/>
    <property type="match status" value="1"/>
</dbReference>
<reference evidence="5" key="1">
    <citation type="submission" date="2023-07" db="EMBL/GenBank/DDBJ databases">
        <title>Functional and genomic diversity of the sorghum phyllosphere microbiome.</title>
        <authorList>
            <person name="Shade A."/>
        </authorList>
    </citation>
    <scope>NUCLEOTIDE SEQUENCE</scope>
    <source>
        <strain evidence="5">SORGH_AS_1067</strain>
    </source>
</reference>
<comment type="caution">
    <text evidence="5">The sequence shown here is derived from an EMBL/GenBank/DDBJ whole genome shotgun (WGS) entry which is preliminary data.</text>
</comment>
<dbReference type="InterPro" id="IPR028082">
    <property type="entry name" value="Peripla_BP_I"/>
</dbReference>
<gene>
    <name evidence="5" type="ORF">QE405_001680</name>
</gene>
<evidence type="ECO:0000256" key="3">
    <source>
        <dbReference type="SAM" id="SignalP"/>
    </source>
</evidence>
<dbReference type="AlphaFoldDB" id="A0AAJ1U4J9"/>
<dbReference type="SUPFAM" id="SSF53822">
    <property type="entry name" value="Periplasmic binding protein-like I"/>
    <property type="match status" value="2"/>
</dbReference>
<evidence type="ECO:0000313" key="6">
    <source>
        <dbReference type="Proteomes" id="UP001239215"/>
    </source>
</evidence>
<dbReference type="Proteomes" id="UP001239215">
    <property type="component" value="Unassembled WGS sequence"/>
</dbReference>
<dbReference type="InterPro" id="IPR051010">
    <property type="entry name" value="BCAA_transport"/>
</dbReference>